<dbReference type="AlphaFoldDB" id="A0A1A8Z073"/>
<feature type="region of interest" description="Disordered" evidence="1">
    <location>
        <begin position="65"/>
        <end position="84"/>
    </location>
</feature>
<organism evidence="3 4">
    <name type="scientific">Micromonospora narathiwatensis</name>
    <dbReference type="NCBI Taxonomy" id="299146"/>
    <lineage>
        <taxon>Bacteria</taxon>
        <taxon>Bacillati</taxon>
        <taxon>Actinomycetota</taxon>
        <taxon>Actinomycetes</taxon>
        <taxon>Micromonosporales</taxon>
        <taxon>Micromonosporaceae</taxon>
        <taxon>Micromonospora</taxon>
    </lineage>
</organism>
<feature type="region of interest" description="Disordered" evidence="1">
    <location>
        <begin position="1201"/>
        <end position="1267"/>
    </location>
</feature>
<feature type="signal peptide" evidence="2">
    <location>
        <begin position="1"/>
        <end position="31"/>
    </location>
</feature>
<evidence type="ECO:0000313" key="4">
    <source>
        <dbReference type="Proteomes" id="UP000198765"/>
    </source>
</evidence>
<dbReference type="Proteomes" id="UP000198765">
    <property type="component" value="Chromosome I"/>
</dbReference>
<evidence type="ECO:0000256" key="1">
    <source>
        <dbReference type="SAM" id="MobiDB-lite"/>
    </source>
</evidence>
<feature type="chain" id="PRO_5039143781" evidence="2">
    <location>
        <begin position="32"/>
        <end position="1267"/>
    </location>
</feature>
<reference evidence="3 4" key="1">
    <citation type="submission" date="2016-06" db="EMBL/GenBank/DDBJ databases">
        <authorList>
            <person name="Kjaerup R.B."/>
            <person name="Dalgaard T.S."/>
            <person name="Juul-Madsen H.R."/>
        </authorList>
    </citation>
    <scope>NUCLEOTIDE SEQUENCE [LARGE SCALE GENOMIC DNA]</scope>
    <source>
        <strain evidence="3 4">DSM 45248</strain>
    </source>
</reference>
<feature type="region of interest" description="Disordered" evidence="1">
    <location>
        <begin position="821"/>
        <end position="845"/>
    </location>
</feature>
<keyword evidence="4" id="KW-1185">Reference proteome</keyword>
<dbReference type="EMBL" id="LT594324">
    <property type="protein sequence ID" value="SBT37122.1"/>
    <property type="molecule type" value="Genomic_DNA"/>
</dbReference>
<dbReference type="PATRIC" id="fig|299146.4.peg.39"/>
<name>A0A1A8Z073_9ACTN</name>
<evidence type="ECO:0000313" key="3">
    <source>
        <dbReference type="EMBL" id="SBT37122.1"/>
    </source>
</evidence>
<gene>
    <name evidence="3" type="ORF">GA0070621_0039</name>
</gene>
<sequence length="1267" mass="135921">MTPPLPLLQRRRPPRLTWRLLVAGLTAAALGATTAQVPAAAQPVAEKFSPPRAAPVKQVPVKTVQANPTANPKRTVPAASSPAPVWPAASTATVDLAAGGGSPRRAGTLPVRVGQPAQADRRGVAGPQRVRVEVLDRATTAQAGVRGVLLRFGRADGLTAAAPASVTVDYRSFAGAFGADWASRLRLVSLPECALTSPAAEGCAGTPLPSRNNPAEQTVSATVTATSTGGLVAVSAATSGPAGDYAATSLQPSSTWTAGGNSGAFTWSYPLRVPPAQAGPAPQIALSYSSQAVDGRHAASNNQPSWVGEGFDAWPGGYIERRYQVCAEDMDGSANNVLKTGDLCWKTDNAVLSMNGRSGELIYNATEGRWHLRDDDGSRIERKTGAANGDNNGEYWVLTTTDGTQYWFGAHRLPGWATGNAETNSTWTVPVFGNHPGEPCHAAAFIDSNCAQAWRWNLDYVVDVHGNSSSYWYVKESNRYARNLNPTDGPSYDRGGWLSRIDYGTRRVNGVDSVLSTSAPARVEFAVADRCLSGCATHDAAHWPDTPWDAACAGTPCTQSFVPTFWTTKRLATVTTKVRSGSGYDDVERWTLTHSFPDPGDGTRAGLWLDKISHVGLAGGTVTLPDIEFTPVQLANRVDTIDFAAAMNWMRIAKIRSESGSTTSITYSQPDCVAGQTPTPHTNSRRCYPVIWTPEGYSNPVTDWFHKYVVTTIYENDNTGGVPPQGSPRVVYSYSYYDGAAWHYNDDDGLIDKKRKTWSDYRGYGRVGVTVGDPGEQTYTETTYFRGMNGDRATPTGGSRSVTIDGIADEDWYAGMPRETKTLNGPGGPVVSRETNDPWPSPATATRTINGDTVTSRFTRVATARQYTARDAGRSERVTRTTTSYDSYGMAVSVDDLGEDGVAGDEECTKTDYSPRNESAWLMDRPHRVQRFAVACSATGGTLTEDDIIGESRTSYDGNAWKTAPTRGLATRSEEMAAWNAGAPTFTTVGQADYDAQGRITSSRDALNYETKTAYVPASGGPVTSMTITNPLLHTATTTLSPAWGSATATVDVNGKRTDLAYDGLGRLTSVWLPGRVKGTDTANLTFAYLIRNNAASVVSTSKLNPQGGYTTSHTLYDGLLRVRQTQASSPSGGRLLTDVFYDSAGRQVKVFDPYHTSGSAGTTLVTATERAFVPTQTRTVYDGAGHRVGIPALRRRALADPDLLRRRPGRRHPARRRHRHLDRHGRPGPHRRAAPVSRHRADPGNGGKLGRHPLLLQPPGTVGRGP</sequence>
<feature type="compositionally biased region" description="Low complexity" evidence="1">
    <location>
        <begin position="75"/>
        <end position="84"/>
    </location>
</feature>
<evidence type="ECO:0000256" key="2">
    <source>
        <dbReference type="SAM" id="SignalP"/>
    </source>
</evidence>
<dbReference type="Gene3D" id="2.180.10.10">
    <property type="entry name" value="RHS repeat-associated core"/>
    <property type="match status" value="1"/>
</dbReference>
<dbReference type="RefSeq" id="WP_167666451.1">
    <property type="nucleotide sequence ID" value="NZ_LT594324.1"/>
</dbReference>
<accession>A0A1A8Z073</accession>
<protein>
    <submittedName>
        <fullName evidence="3">YD repeat-containing protein</fullName>
    </submittedName>
</protein>
<proteinExistence type="predicted"/>
<keyword evidence="2" id="KW-0732">Signal</keyword>
<feature type="compositionally biased region" description="Basic residues" evidence="1">
    <location>
        <begin position="1207"/>
        <end position="1234"/>
    </location>
</feature>